<feature type="binding site" evidence="10">
    <location>
        <position position="229"/>
    </location>
    <ligand>
        <name>Mn(2+)</name>
        <dbReference type="ChEBI" id="CHEBI:29035"/>
        <label>1</label>
    </ligand>
</feature>
<sequence>MIINVLGVPIFYGCDREGVNLGPDTLREHGLLDILKENNKIFDLGNIYVPKVSDENKFAEHKNMKYLAAIVETNKNLAHAVYASLASNSFPFVVGGDHSLGLGSLSGAAKYFNDDLGVVWVDAHGDINTHLTTPSGNVHGMPLSAAMGIGHNLLTDLYFSGRKIDPSKVFIVGARDLDKGEMELIRKLKINVWTTNDIKSIGIKAFLEDFRNRIAQLNINNLHLSFDIDSLDSSFVPGTGTPVSKGINMKESKEILSGLFTTNIIRSMDFVEFNPLLDEDHETLRNCKELLAHIAKLIK</sequence>
<evidence type="ECO:0000256" key="10">
    <source>
        <dbReference type="PIRSR" id="PIRSR036979-1"/>
    </source>
</evidence>
<evidence type="ECO:0000256" key="1">
    <source>
        <dbReference type="ARBA" id="ARBA00005098"/>
    </source>
</evidence>
<evidence type="ECO:0000256" key="5">
    <source>
        <dbReference type="ARBA" id="ARBA00022723"/>
    </source>
</evidence>
<dbReference type="EMBL" id="JAESWA010000022">
    <property type="protein sequence ID" value="MBL4932089.1"/>
    <property type="molecule type" value="Genomic_DNA"/>
</dbReference>
<dbReference type="GO" id="GO:0005737">
    <property type="term" value="C:cytoplasm"/>
    <property type="evidence" value="ECO:0007669"/>
    <property type="project" value="TreeGrafter"/>
</dbReference>
<evidence type="ECO:0000256" key="6">
    <source>
        <dbReference type="ARBA" id="ARBA00022801"/>
    </source>
</evidence>
<evidence type="ECO:0000256" key="4">
    <source>
        <dbReference type="ARBA" id="ARBA00022503"/>
    </source>
</evidence>
<evidence type="ECO:0000256" key="11">
    <source>
        <dbReference type="PROSITE-ProRule" id="PRU00742"/>
    </source>
</evidence>
<comment type="cofactor">
    <cofactor evidence="10 12">
        <name>Mn(2+)</name>
        <dbReference type="ChEBI" id="CHEBI:29035"/>
    </cofactor>
    <text evidence="10 12">Binds 2 manganese ions per subunit.</text>
</comment>
<evidence type="ECO:0000256" key="12">
    <source>
        <dbReference type="RuleBase" id="RU361159"/>
    </source>
</evidence>
<dbReference type="RefSeq" id="WP_202767466.1">
    <property type="nucleotide sequence ID" value="NZ_JAESWA010000022.1"/>
</dbReference>
<accession>A0A937FEX6</accession>
<dbReference type="Pfam" id="PF00491">
    <property type="entry name" value="Arginase"/>
    <property type="match status" value="1"/>
</dbReference>
<evidence type="ECO:0000256" key="9">
    <source>
        <dbReference type="NCBIfam" id="TIGR01229"/>
    </source>
</evidence>
<evidence type="ECO:0000256" key="7">
    <source>
        <dbReference type="ARBA" id="ARBA00023211"/>
    </source>
</evidence>
<keyword evidence="6 12" id="KW-0378">Hydrolase</keyword>
<dbReference type="EC" id="3.5.3.1" evidence="2 9"/>
<gene>
    <name evidence="13" type="primary">rocF</name>
    <name evidence="13" type="ORF">JK634_09760</name>
</gene>
<evidence type="ECO:0000256" key="3">
    <source>
        <dbReference type="ARBA" id="ARBA00018123"/>
    </source>
</evidence>
<keyword evidence="5 10" id="KW-0479">Metal-binding</keyword>
<proteinExistence type="inferred from homology"/>
<keyword evidence="4 12" id="KW-0056">Arginine metabolism</keyword>
<dbReference type="GO" id="GO:0004053">
    <property type="term" value="F:arginase activity"/>
    <property type="evidence" value="ECO:0007669"/>
    <property type="project" value="UniProtKB-UniRule"/>
</dbReference>
<reference evidence="13" key="1">
    <citation type="submission" date="2021-01" db="EMBL/GenBank/DDBJ databases">
        <title>Genome public.</title>
        <authorList>
            <person name="Liu C."/>
            <person name="Sun Q."/>
        </authorList>
    </citation>
    <scope>NUCLEOTIDE SEQUENCE</scope>
    <source>
        <strain evidence="13">YIM B02565</strain>
    </source>
</reference>
<dbReference type="NCBIfam" id="TIGR01229">
    <property type="entry name" value="rocF_arginase"/>
    <property type="match status" value="1"/>
</dbReference>
<dbReference type="InterPro" id="IPR014033">
    <property type="entry name" value="Arginase"/>
</dbReference>
<comment type="pathway">
    <text evidence="1">Nitrogen metabolism; urea cycle; L-ornithine and urea from L-arginine: step 1/1.</text>
</comment>
<dbReference type="InterPro" id="IPR006035">
    <property type="entry name" value="Ureohydrolase"/>
</dbReference>
<feature type="binding site" evidence="10">
    <location>
        <position position="126"/>
    </location>
    <ligand>
        <name>Mn(2+)</name>
        <dbReference type="ChEBI" id="CHEBI:29035"/>
        <label>2</label>
    </ligand>
</feature>
<feature type="binding site" evidence="10">
    <location>
        <position position="227"/>
    </location>
    <ligand>
        <name>Mn(2+)</name>
        <dbReference type="ChEBI" id="CHEBI:29035"/>
        <label>1</label>
    </ligand>
</feature>
<dbReference type="FunFam" id="3.40.800.10:FF:000012">
    <property type="entry name" value="Arginase"/>
    <property type="match status" value="1"/>
</dbReference>
<evidence type="ECO:0000313" key="13">
    <source>
        <dbReference type="EMBL" id="MBL4932089.1"/>
    </source>
</evidence>
<keyword evidence="14" id="KW-1185">Reference proteome</keyword>
<comment type="caution">
    <text evidence="13">The sequence shown here is derived from an EMBL/GenBank/DDBJ whole genome shotgun (WGS) entry which is preliminary data.</text>
</comment>
<comment type="similarity">
    <text evidence="11 12">Belongs to the arginase family.</text>
</comment>
<dbReference type="AlphaFoldDB" id="A0A937FEX6"/>
<feature type="binding site" evidence="10">
    <location>
        <position position="124"/>
    </location>
    <ligand>
        <name>Mn(2+)</name>
        <dbReference type="ChEBI" id="CHEBI:29035"/>
        <label>2</label>
    </ligand>
</feature>
<dbReference type="GO" id="GO:0030145">
    <property type="term" value="F:manganese ion binding"/>
    <property type="evidence" value="ECO:0007669"/>
    <property type="project" value="TreeGrafter"/>
</dbReference>
<dbReference type="PANTHER" id="PTHR43782:SF3">
    <property type="entry name" value="ARGINASE"/>
    <property type="match status" value="1"/>
</dbReference>
<protein>
    <recommendedName>
        <fullName evidence="3 9">Arginase</fullName>
        <ecNumber evidence="2 9">3.5.3.1</ecNumber>
    </recommendedName>
</protein>
<dbReference type="SUPFAM" id="SSF52768">
    <property type="entry name" value="Arginase/deacetylase"/>
    <property type="match status" value="1"/>
</dbReference>
<evidence type="ECO:0000256" key="8">
    <source>
        <dbReference type="ARBA" id="ARBA00047391"/>
    </source>
</evidence>
<dbReference type="PANTHER" id="PTHR43782">
    <property type="entry name" value="ARGINASE"/>
    <property type="match status" value="1"/>
</dbReference>
<dbReference type="CDD" id="cd09989">
    <property type="entry name" value="Arginase"/>
    <property type="match status" value="1"/>
</dbReference>
<dbReference type="InterPro" id="IPR023696">
    <property type="entry name" value="Ureohydrolase_dom_sf"/>
</dbReference>
<dbReference type="PIRSF" id="PIRSF036979">
    <property type="entry name" value="Arginase"/>
    <property type="match status" value="1"/>
</dbReference>
<feature type="binding site" evidence="10">
    <location>
        <position position="122"/>
    </location>
    <ligand>
        <name>Mn(2+)</name>
        <dbReference type="ChEBI" id="CHEBI:29035"/>
        <label>1</label>
    </ligand>
</feature>
<keyword evidence="7 10" id="KW-0464">Manganese</keyword>
<dbReference type="PRINTS" id="PR00116">
    <property type="entry name" value="ARGINASE"/>
</dbReference>
<dbReference type="Proteomes" id="UP000623681">
    <property type="component" value="Unassembled WGS sequence"/>
</dbReference>
<name>A0A937FEX6_9CLOT</name>
<dbReference type="GO" id="GO:0006525">
    <property type="term" value="P:arginine metabolic process"/>
    <property type="evidence" value="ECO:0007669"/>
    <property type="project" value="UniProtKB-KW"/>
</dbReference>
<evidence type="ECO:0000256" key="2">
    <source>
        <dbReference type="ARBA" id="ARBA00012168"/>
    </source>
</evidence>
<evidence type="ECO:0000313" key="14">
    <source>
        <dbReference type="Proteomes" id="UP000623681"/>
    </source>
</evidence>
<comment type="catalytic activity">
    <reaction evidence="8 12">
        <text>L-arginine + H2O = urea + L-ornithine</text>
        <dbReference type="Rhea" id="RHEA:20569"/>
        <dbReference type="ChEBI" id="CHEBI:15377"/>
        <dbReference type="ChEBI" id="CHEBI:16199"/>
        <dbReference type="ChEBI" id="CHEBI:32682"/>
        <dbReference type="ChEBI" id="CHEBI:46911"/>
        <dbReference type="EC" id="3.5.3.1"/>
    </reaction>
</comment>
<dbReference type="Gene3D" id="3.40.800.10">
    <property type="entry name" value="Ureohydrolase domain"/>
    <property type="match status" value="1"/>
</dbReference>
<dbReference type="PROSITE" id="PS51409">
    <property type="entry name" value="ARGINASE_2"/>
    <property type="match status" value="1"/>
</dbReference>
<organism evidence="13 14">
    <name type="scientific">Clostridium paridis</name>
    <dbReference type="NCBI Taxonomy" id="2803863"/>
    <lineage>
        <taxon>Bacteria</taxon>
        <taxon>Bacillati</taxon>
        <taxon>Bacillota</taxon>
        <taxon>Clostridia</taxon>
        <taxon>Eubacteriales</taxon>
        <taxon>Clostridiaceae</taxon>
        <taxon>Clostridium</taxon>
    </lineage>
</organism>
<feature type="binding site" evidence="10">
    <location>
        <position position="98"/>
    </location>
    <ligand>
        <name>Mn(2+)</name>
        <dbReference type="ChEBI" id="CHEBI:29035"/>
        <label>1</label>
    </ligand>
</feature>